<organism evidence="1 2">
    <name type="scientific">Scophthalmus maximus</name>
    <name type="common">Turbot</name>
    <name type="synonym">Psetta maxima</name>
    <dbReference type="NCBI Taxonomy" id="52904"/>
    <lineage>
        <taxon>Eukaryota</taxon>
        <taxon>Metazoa</taxon>
        <taxon>Chordata</taxon>
        <taxon>Craniata</taxon>
        <taxon>Vertebrata</taxon>
        <taxon>Euteleostomi</taxon>
        <taxon>Actinopterygii</taxon>
        <taxon>Neopterygii</taxon>
        <taxon>Teleostei</taxon>
        <taxon>Neoteleostei</taxon>
        <taxon>Acanthomorphata</taxon>
        <taxon>Carangaria</taxon>
        <taxon>Pleuronectiformes</taxon>
        <taxon>Pleuronectoidei</taxon>
        <taxon>Scophthalmidae</taxon>
        <taxon>Scophthalmus</taxon>
    </lineage>
</organism>
<dbReference type="AlphaFoldDB" id="A0A2U9BIX2"/>
<keyword evidence="2" id="KW-1185">Reference proteome</keyword>
<accession>A0A2U9BIX2</accession>
<reference evidence="1 2" key="1">
    <citation type="submission" date="2017-12" db="EMBL/GenBank/DDBJ databases">
        <title>Integrating genomic resources of turbot (Scophthalmus maximus) in depth evaluation of genetic and physical mapping variation across individuals.</title>
        <authorList>
            <person name="Martinez P."/>
        </authorList>
    </citation>
    <scope>NUCLEOTIDE SEQUENCE [LARGE SCALE GENOMIC DNA]</scope>
</reference>
<protein>
    <submittedName>
        <fullName evidence="1">Uncharacterized protein</fullName>
    </submittedName>
</protein>
<dbReference type="EMBL" id="CP026249">
    <property type="protein sequence ID" value="AWP03927.1"/>
    <property type="molecule type" value="Genomic_DNA"/>
</dbReference>
<gene>
    <name evidence="1" type="ORF">SMAX5B_006641</name>
</gene>
<dbReference type="Proteomes" id="UP000246464">
    <property type="component" value="Chromosome 7"/>
</dbReference>
<evidence type="ECO:0000313" key="2">
    <source>
        <dbReference type="Proteomes" id="UP000246464"/>
    </source>
</evidence>
<name>A0A2U9BIX2_SCOMX</name>
<sequence>MAGCNKQKELSIDKHQADRRVHIHTTSGQQPFLTVMLCDSRVETLTRGTGWSLLNLTSS</sequence>
<proteinExistence type="predicted"/>
<evidence type="ECO:0000313" key="1">
    <source>
        <dbReference type="EMBL" id="AWP03927.1"/>
    </source>
</evidence>